<proteinExistence type="predicted"/>
<dbReference type="STRING" id="180197.SAMN02982919_02205"/>
<protein>
    <recommendedName>
        <fullName evidence="3">DNA methylase</fullName>
    </recommendedName>
</protein>
<dbReference type="AlphaFoldDB" id="A0A1H9NG89"/>
<accession>A0A1H9NG89</accession>
<dbReference type="InterPro" id="IPR029063">
    <property type="entry name" value="SAM-dependent_MTases_sf"/>
</dbReference>
<dbReference type="OrthoDB" id="9773571at2"/>
<evidence type="ECO:0008006" key="3">
    <source>
        <dbReference type="Google" id="ProtNLM"/>
    </source>
</evidence>
<keyword evidence="2" id="KW-1185">Reference proteome</keyword>
<name>A0A1H9NG89_9BURK</name>
<gene>
    <name evidence="1" type="ORF">SAMN02982919_02205</name>
</gene>
<evidence type="ECO:0000313" key="1">
    <source>
        <dbReference type="EMBL" id="SER34881.1"/>
    </source>
</evidence>
<dbReference type="SUPFAM" id="SSF53335">
    <property type="entry name" value="S-adenosyl-L-methionine-dependent methyltransferases"/>
    <property type="match status" value="2"/>
</dbReference>
<reference evidence="1 2" key="1">
    <citation type="submission" date="2016-10" db="EMBL/GenBank/DDBJ databases">
        <authorList>
            <person name="de Groot N.N."/>
        </authorList>
    </citation>
    <scope>NUCLEOTIDE SEQUENCE [LARGE SCALE GENOMIC DNA]</scope>
    <source>
        <strain evidence="1 2">ATCC 35958</strain>
    </source>
</reference>
<dbReference type="RefSeq" id="WP_091457442.1">
    <property type="nucleotide sequence ID" value="NZ_FOGD01000007.1"/>
</dbReference>
<sequence>MSILSFPDRGPWGQSSWRGNCSGHVYKSLFEQLRPSVFVDPMVGSGTSVEVAREMGIKAFGLDLHSGFNVLRESILSVVGQPADLVVSHPPYGGMILYSGNVWGSPHADDLSRCIDDQDFHEKLHIALMNQREATKGGGYYGTIIGDWRRNGRYTSYQAECIARMPADELAAVLIKQQHNTVSNSRGYTGMKMPRILHEYILLWEKPKVIASFLSDLSIMARQQSARLASTWKALVRMVLMALGGKADLATIYTKVAENAPERLANNPNWKAKVRQVLNQNSEYFASCQRGIWALTA</sequence>
<organism evidence="1 2">
    <name type="scientific">Giesbergeria anulus</name>
    <dbReference type="NCBI Taxonomy" id="180197"/>
    <lineage>
        <taxon>Bacteria</taxon>
        <taxon>Pseudomonadati</taxon>
        <taxon>Pseudomonadota</taxon>
        <taxon>Betaproteobacteria</taxon>
        <taxon>Burkholderiales</taxon>
        <taxon>Comamonadaceae</taxon>
        <taxon>Giesbergeria</taxon>
    </lineage>
</organism>
<dbReference type="EMBL" id="FOGD01000007">
    <property type="protein sequence ID" value="SER34881.1"/>
    <property type="molecule type" value="Genomic_DNA"/>
</dbReference>
<dbReference type="Proteomes" id="UP000199766">
    <property type="component" value="Unassembled WGS sequence"/>
</dbReference>
<evidence type="ECO:0000313" key="2">
    <source>
        <dbReference type="Proteomes" id="UP000199766"/>
    </source>
</evidence>